<dbReference type="Proteomes" id="UP001250214">
    <property type="component" value="Unassembled WGS sequence"/>
</dbReference>
<evidence type="ECO:0000313" key="2">
    <source>
        <dbReference type="Proteomes" id="UP001250214"/>
    </source>
</evidence>
<keyword evidence="2" id="KW-1185">Reference proteome</keyword>
<accession>A0ABU2H9F6</accession>
<protein>
    <submittedName>
        <fullName evidence="1">Asparaginase</fullName>
    </submittedName>
</protein>
<dbReference type="Pfam" id="PF06089">
    <property type="entry name" value="Asparaginase_II"/>
    <property type="match status" value="1"/>
</dbReference>
<evidence type="ECO:0000313" key="1">
    <source>
        <dbReference type="EMBL" id="MDS1271949.1"/>
    </source>
</evidence>
<sequence>MPSSACPPYVPLVEAVRSGFQESVHYGAVVGLSASGELAYARGPVGSPMLPRSSAKPLQALTVLRAGAQLTGAEIAIAAGSHSGQDLHVHRVRATLAAAGLSPADLRCPADWPLDASTRDALVCSGEPRSRERMNCSGKHAAMLAACVSQGWPTESYLSPDHPLQRMVRTTLEELCGEPVSHTTVDGCGAPQLAVSLAGLARGIHALTAGTGDSHRHAVVTAMRDYPQYVAGPGRHDTVLMQAVPGLISKQGADGVMVVAAATGETVAVKISDGDQGLRARTVAALAALAEITDLDLSAGPVEELRTGTVLGGGQPVGVVRPVSG</sequence>
<organism evidence="1 2">
    <name type="scientific">Lipingzhangella rawalii</name>
    <dbReference type="NCBI Taxonomy" id="2055835"/>
    <lineage>
        <taxon>Bacteria</taxon>
        <taxon>Bacillati</taxon>
        <taxon>Actinomycetota</taxon>
        <taxon>Actinomycetes</taxon>
        <taxon>Streptosporangiales</taxon>
        <taxon>Nocardiopsidaceae</taxon>
        <taxon>Lipingzhangella</taxon>
    </lineage>
</organism>
<dbReference type="EMBL" id="JAVLVT010000009">
    <property type="protein sequence ID" value="MDS1271949.1"/>
    <property type="molecule type" value="Genomic_DNA"/>
</dbReference>
<dbReference type="PANTHER" id="PTHR42110:SF1">
    <property type="entry name" value="L-ASPARAGINASE, PUTATIVE (AFU_ORTHOLOGUE AFUA_3G11890)-RELATED"/>
    <property type="match status" value="1"/>
</dbReference>
<gene>
    <name evidence="1" type="ORF">RIF23_16775</name>
</gene>
<proteinExistence type="predicted"/>
<name>A0ABU2H9F6_9ACTN</name>
<dbReference type="RefSeq" id="WP_310913513.1">
    <property type="nucleotide sequence ID" value="NZ_JAVLVT010000009.1"/>
</dbReference>
<dbReference type="InterPro" id="IPR010349">
    <property type="entry name" value="Asparaginase_II"/>
</dbReference>
<dbReference type="PANTHER" id="PTHR42110">
    <property type="entry name" value="L-ASPARAGINASE, PUTATIVE (AFU_ORTHOLOGUE AFUA_3G11890)-RELATED"/>
    <property type="match status" value="1"/>
</dbReference>
<reference evidence="2" key="1">
    <citation type="submission" date="2023-07" db="EMBL/GenBank/DDBJ databases">
        <title>Novel species in the genus Lipingzhangella isolated from Sambhar Salt Lake.</title>
        <authorList>
            <person name="Jiya N."/>
            <person name="Kajale S."/>
            <person name="Sharma A."/>
        </authorList>
    </citation>
    <scope>NUCLEOTIDE SEQUENCE [LARGE SCALE GENOMIC DNA]</scope>
    <source>
        <strain evidence="2">LS1_29</strain>
    </source>
</reference>
<comment type="caution">
    <text evidence="1">The sequence shown here is derived from an EMBL/GenBank/DDBJ whole genome shotgun (WGS) entry which is preliminary data.</text>
</comment>